<dbReference type="Proteomes" id="UP000027222">
    <property type="component" value="Unassembled WGS sequence"/>
</dbReference>
<keyword evidence="2" id="KW-1185">Reference proteome</keyword>
<name>A0A067TBU9_GALM3</name>
<gene>
    <name evidence="1" type="ORF">GALMADRAFT_1100723</name>
</gene>
<dbReference type="HOGENOM" id="CLU_021164_6_0_1"/>
<organism evidence="1 2">
    <name type="scientific">Galerina marginata (strain CBS 339.88)</name>
    <dbReference type="NCBI Taxonomy" id="685588"/>
    <lineage>
        <taxon>Eukaryota</taxon>
        <taxon>Fungi</taxon>
        <taxon>Dikarya</taxon>
        <taxon>Basidiomycota</taxon>
        <taxon>Agaricomycotina</taxon>
        <taxon>Agaricomycetes</taxon>
        <taxon>Agaricomycetidae</taxon>
        <taxon>Agaricales</taxon>
        <taxon>Agaricineae</taxon>
        <taxon>Strophariaceae</taxon>
        <taxon>Galerina</taxon>
    </lineage>
</organism>
<dbReference type="EMBL" id="KL142371">
    <property type="protein sequence ID" value="KDR80700.1"/>
    <property type="molecule type" value="Genomic_DNA"/>
</dbReference>
<accession>A0A067TBU9</accession>
<reference evidence="2" key="1">
    <citation type="journal article" date="2014" name="Proc. Natl. Acad. Sci. U.S.A.">
        <title>Extensive sampling of basidiomycete genomes demonstrates inadequacy of the white-rot/brown-rot paradigm for wood decay fungi.</title>
        <authorList>
            <person name="Riley R."/>
            <person name="Salamov A.A."/>
            <person name="Brown D.W."/>
            <person name="Nagy L.G."/>
            <person name="Floudas D."/>
            <person name="Held B.W."/>
            <person name="Levasseur A."/>
            <person name="Lombard V."/>
            <person name="Morin E."/>
            <person name="Otillar R."/>
            <person name="Lindquist E.A."/>
            <person name="Sun H."/>
            <person name="LaButti K.M."/>
            <person name="Schmutz J."/>
            <person name="Jabbour D."/>
            <person name="Luo H."/>
            <person name="Baker S.E."/>
            <person name="Pisabarro A.G."/>
            <person name="Walton J.D."/>
            <person name="Blanchette R.A."/>
            <person name="Henrissat B."/>
            <person name="Martin F."/>
            <person name="Cullen D."/>
            <person name="Hibbett D.S."/>
            <person name="Grigoriev I.V."/>
        </authorList>
    </citation>
    <scope>NUCLEOTIDE SEQUENCE [LARGE SCALE GENOMIC DNA]</scope>
    <source>
        <strain evidence="2">CBS 339.88</strain>
    </source>
</reference>
<dbReference type="STRING" id="685588.A0A067TBU9"/>
<evidence type="ECO:0000313" key="1">
    <source>
        <dbReference type="EMBL" id="KDR80700.1"/>
    </source>
</evidence>
<dbReference type="OrthoDB" id="2663142at2759"/>
<sequence>MHSALLIDEVLRQIFHFCSENNLHSLVCAARSCKAWKDPALDFVWVRLSSLTPLLLLLPGFSITNNEFVYSNDTSPDNSHSFNSYARRVKHVSNRQKIEIHSSAVTASPFSYSSDVCLPNLETAHISIPRCNALVLPLSLSPNLLRLDIDLGFKSRTPDVDSPLCEYLELVSSHSPRLRHITLRGIASKRLNSIISSMRNLQSLSLRLGHSLSIETLRAIIIFPSLLELEVHAGHIEINDLDELHQYPTHTMFASLRKLHIRAKSNLVEVILQLLQPNTLYHLHIELDDAFPSDSYWNTIFACICSKSTSSLHHLTLEHHFELPEPMTSMPSDVTHVALHMQSPKSSSMLFETTQMLGTLKLLRHFACDVTLPAIMSDQDVAKLVTWWPDLEYLELGSAPQAEDQPNEVSRMTIASLALFAAKCPELRKLILPLSIGDVPVLPIAQVSTPNNLHHLTIAQLKTPNPLGLAQYLHYLFPFLEDVEGPCDDTQPWTDTKDALQRIIHG</sequence>
<evidence type="ECO:0008006" key="3">
    <source>
        <dbReference type="Google" id="ProtNLM"/>
    </source>
</evidence>
<proteinExistence type="predicted"/>
<protein>
    <recommendedName>
        <fullName evidence="3">F-box domain-containing protein</fullName>
    </recommendedName>
</protein>
<evidence type="ECO:0000313" key="2">
    <source>
        <dbReference type="Proteomes" id="UP000027222"/>
    </source>
</evidence>
<dbReference type="AlphaFoldDB" id="A0A067TBU9"/>